<gene>
    <name evidence="1" type="ORF">BHY_1363</name>
</gene>
<organism evidence="1">
    <name type="scientific">Borrelia nietonii YOR</name>
    <dbReference type="NCBI Taxonomy" id="1293576"/>
    <lineage>
        <taxon>Bacteria</taxon>
        <taxon>Pseudomonadati</taxon>
        <taxon>Spirochaetota</taxon>
        <taxon>Spirochaetia</taxon>
        <taxon>Spirochaetales</taxon>
        <taxon>Borreliaceae</taxon>
        <taxon>Borrelia</taxon>
        <taxon>Borrelia nietonii</taxon>
    </lineage>
</organism>
<geneLocation type="plasmid" evidence="1">
    <name>unnamed</name>
</geneLocation>
<accession>W5SB44</accession>
<proteinExistence type="predicted"/>
<evidence type="ECO:0000313" key="1">
    <source>
        <dbReference type="EMBL" id="AHH04314.1"/>
    </source>
</evidence>
<protein>
    <submittedName>
        <fullName evidence="1">Uncharacterized protein</fullName>
    </submittedName>
</protein>
<dbReference type="EMBL" id="CP004168">
    <property type="protein sequence ID" value="AHH04314.1"/>
    <property type="molecule type" value="Genomic_DNA"/>
</dbReference>
<sequence length="49" mass="5227">MVSAPPTPSKIPAIGRRAIGNIKAFPTFCNVVNIDPDDVDITSPPLNCY</sequence>
<dbReference type="AlphaFoldDB" id="W5SB44"/>
<dbReference type="HOGENOM" id="CLU_3132967_0_0_12"/>
<keyword evidence="1" id="KW-0614">Plasmid</keyword>
<name>W5SB44_9SPIR</name>
<reference evidence="1" key="1">
    <citation type="submission" date="2013-02" db="EMBL/GenBank/DDBJ databases">
        <title>Comparative genomics of Borrelia species.</title>
        <authorList>
            <person name="Schwan T.G."/>
            <person name="Raffel S.J."/>
            <person name="Porcella S.F."/>
        </authorList>
    </citation>
    <scope>NUCLEOTIDE SEQUENCE</scope>
    <source>
        <strain evidence="1">YOR</strain>
        <plasmid evidence="1">unnamed</plasmid>
    </source>
</reference>